<dbReference type="SUPFAM" id="SSF103481">
    <property type="entry name" value="Multidrug resistance efflux transporter EmrE"/>
    <property type="match status" value="2"/>
</dbReference>
<accession>A0ABX1DES5</accession>
<feature type="transmembrane region" description="Helical" evidence="1">
    <location>
        <begin position="66"/>
        <end position="87"/>
    </location>
</feature>
<evidence type="ECO:0000259" key="2">
    <source>
        <dbReference type="Pfam" id="PF00892"/>
    </source>
</evidence>
<feature type="domain" description="EamA" evidence="2">
    <location>
        <begin position="13"/>
        <end position="137"/>
    </location>
</feature>
<dbReference type="PANTHER" id="PTHR22911:SF79">
    <property type="entry name" value="MOBA-LIKE NTP TRANSFERASE DOMAIN-CONTAINING PROTEIN"/>
    <property type="match status" value="1"/>
</dbReference>
<comment type="caution">
    <text evidence="3">The sequence shown here is derived from an EMBL/GenBank/DDBJ whole genome shotgun (WGS) entry which is preliminary data.</text>
</comment>
<dbReference type="EMBL" id="JAAVJS010000023">
    <property type="protein sequence ID" value="NJX16557.1"/>
    <property type="molecule type" value="Genomic_DNA"/>
</dbReference>
<keyword evidence="1" id="KW-1133">Transmembrane helix</keyword>
<feature type="transmembrane region" description="Helical" evidence="1">
    <location>
        <begin position="211"/>
        <end position="232"/>
    </location>
</feature>
<gene>
    <name evidence="3" type="ORF">HC176_13770</name>
</gene>
<dbReference type="Pfam" id="PF00892">
    <property type="entry name" value="EamA"/>
    <property type="match status" value="2"/>
</dbReference>
<protein>
    <submittedName>
        <fullName evidence="3">DMT family transporter</fullName>
    </submittedName>
</protein>
<dbReference type="InterPro" id="IPR000620">
    <property type="entry name" value="EamA_dom"/>
</dbReference>
<feature type="transmembrane region" description="Helical" evidence="1">
    <location>
        <begin position="239"/>
        <end position="258"/>
    </location>
</feature>
<feature type="transmembrane region" description="Helical" evidence="1">
    <location>
        <begin position="175"/>
        <end position="199"/>
    </location>
</feature>
<feature type="transmembrane region" description="Helical" evidence="1">
    <location>
        <begin position="143"/>
        <end position="163"/>
    </location>
</feature>
<sequence length="305" mass="33947">MLSDKFKNYLHLHLLVFIAGFTAILGELISITAVNLVWYRMVFATLLMFVYIKLSKVRSGISLKSVLKLSIAGIIIALHWITFFGAIEVSNVSITLAMFSTGAFFASIIEPVIFRRNIIWYEILFGVLVIVGVFIITQSEREYLMGIVLGIVSAFLSSLFAVLNGSFLKKHSATVISFYEFLSGVAFISLYLLCFGGGFSKPFFSITTSDFWCLFILASVCTAYAFIASVHVMKVISPYTVVLTYNLEPLYGIVIAVLLFPEKEKMSTTFYYGASIIIAVVLLNALLKSNRKINCLGASPRDIQR</sequence>
<feature type="transmembrane region" description="Helical" evidence="1">
    <location>
        <begin position="93"/>
        <end position="112"/>
    </location>
</feature>
<keyword evidence="1" id="KW-0472">Membrane</keyword>
<dbReference type="InterPro" id="IPR037185">
    <property type="entry name" value="EmrE-like"/>
</dbReference>
<feature type="transmembrane region" description="Helical" evidence="1">
    <location>
        <begin position="37"/>
        <end position="54"/>
    </location>
</feature>
<keyword evidence="4" id="KW-1185">Reference proteome</keyword>
<feature type="transmembrane region" description="Helical" evidence="1">
    <location>
        <begin position="119"/>
        <end position="137"/>
    </location>
</feature>
<evidence type="ECO:0000313" key="4">
    <source>
        <dbReference type="Proteomes" id="UP000760545"/>
    </source>
</evidence>
<feature type="transmembrane region" description="Helical" evidence="1">
    <location>
        <begin position="270"/>
        <end position="287"/>
    </location>
</feature>
<dbReference type="RefSeq" id="WP_167919244.1">
    <property type="nucleotide sequence ID" value="NZ_JAAVJS010000023.1"/>
</dbReference>
<name>A0ABX1DES5_9FLAO</name>
<dbReference type="Proteomes" id="UP000760545">
    <property type="component" value="Unassembled WGS sequence"/>
</dbReference>
<dbReference type="PANTHER" id="PTHR22911">
    <property type="entry name" value="ACYL-MALONYL CONDENSING ENZYME-RELATED"/>
    <property type="match status" value="1"/>
</dbReference>
<organism evidence="3 4">
    <name type="scientific">Tamlana crocina</name>
    <dbReference type="NCBI Taxonomy" id="393006"/>
    <lineage>
        <taxon>Bacteria</taxon>
        <taxon>Pseudomonadati</taxon>
        <taxon>Bacteroidota</taxon>
        <taxon>Flavobacteriia</taxon>
        <taxon>Flavobacteriales</taxon>
        <taxon>Flavobacteriaceae</taxon>
        <taxon>Tamlana</taxon>
    </lineage>
</organism>
<feature type="domain" description="EamA" evidence="2">
    <location>
        <begin position="145"/>
        <end position="284"/>
    </location>
</feature>
<proteinExistence type="predicted"/>
<feature type="transmembrane region" description="Helical" evidence="1">
    <location>
        <begin position="12"/>
        <end position="31"/>
    </location>
</feature>
<evidence type="ECO:0000256" key="1">
    <source>
        <dbReference type="SAM" id="Phobius"/>
    </source>
</evidence>
<reference evidence="3 4" key="1">
    <citation type="submission" date="2020-03" db="EMBL/GenBank/DDBJ databases">
        <title>Tamlana sp. nov, isolated from XXX.</title>
        <authorList>
            <person name="Cao W.R."/>
        </authorList>
    </citation>
    <scope>NUCLEOTIDE SEQUENCE [LARGE SCALE GENOMIC DNA]</scope>
    <source>
        <strain evidence="3 4">HST1-43</strain>
    </source>
</reference>
<evidence type="ECO:0000313" key="3">
    <source>
        <dbReference type="EMBL" id="NJX16557.1"/>
    </source>
</evidence>
<keyword evidence="1" id="KW-0812">Transmembrane</keyword>